<dbReference type="FunFam" id="3.20.20.60:FF:000003">
    <property type="entry name" value="3-methyl-2-oxobutanoate hydroxymethyltransferase"/>
    <property type="match status" value="1"/>
</dbReference>
<sequence length="265" mass="29374">MERVTPQYLKKKKEKGERAVLLTAYDYFIARLEDEAGIDVILVGDSYGTTVLGYSSTLPVTMADMLPIVGAVRRGAKRAMVIADMPYMSYQPSTEHAIRNAGRFMRLGVDGVKLEGGIVVKDTVKRLVDIGIPVMGHTGMTPQSYKKFGGYRVRGKKKDEFQELITDAMALEEAGVFSIIVECVPEDVTRRITEEIKVPVYGIGAGKHCDGQILVVTDLIGLSPGPMPKFVKEYAHLQNDITDAINRYMDEVRNGTYPNASHTYF</sequence>
<evidence type="ECO:0000313" key="11">
    <source>
        <dbReference type="EMBL" id="OYD14266.1"/>
    </source>
</evidence>
<dbReference type="GO" id="GO:0005737">
    <property type="term" value="C:cytoplasm"/>
    <property type="evidence" value="ECO:0007669"/>
    <property type="project" value="UniProtKB-SubCell"/>
</dbReference>
<dbReference type="GO" id="GO:0015940">
    <property type="term" value="P:pantothenate biosynthetic process"/>
    <property type="evidence" value="ECO:0007669"/>
    <property type="project" value="UniProtKB-UniRule"/>
</dbReference>
<feature type="binding site" evidence="7 10">
    <location>
        <position position="84"/>
    </location>
    <ligand>
        <name>Mg(2+)</name>
        <dbReference type="ChEBI" id="CHEBI:18420"/>
    </ligand>
</feature>
<comment type="cofactor">
    <cofactor evidence="7 10">
        <name>Mg(2+)</name>
        <dbReference type="ChEBI" id="CHEBI:18420"/>
    </cofactor>
    <text evidence="7 10">Binds 1 Mg(2+) ion per subunit.</text>
</comment>
<dbReference type="AlphaFoldDB" id="A0A235BQ07"/>
<evidence type="ECO:0000256" key="3">
    <source>
        <dbReference type="ARBA" id="ARBA00011424"/>
    </source>
</evidence>
<dbReference type="Gene3D" id="3.20.20.60">
    <property type="entry name" value="Phosphoenolpyruvate-binding domains"/>
    <property type="match status" value="1"/>
</dbReference>
<keyword evidence="4 7" id="KW-0566">Pantothenate biosynthesis</keyword>
<dbReference type="NCBIfam" id="NF001452">
    <property type="entry name" value="PRK00311.1"/>
    <property type="match status" value="1"/>
</dbReference>
<evidence type="ECO:0000313" key="12">
    <source>
        <dbReference type="Proteomes" id="UP000215215"/>
    </source>
</evidence>
<feature type="binding site" evidence="7 10">
    <location>
        <position position="115"/>
    </location>
    <ligand>
        <name>Mg(2+)</name>
        <dbReference type="ChEBI" id="CHEBI:18420"/>
    </ligand>
</feature>
<dbReference type="CDD" id="cd06557">
    <property type="entry name" value="KPHMT-like"/>
    <property type="match status" value="1"/>
</dbReference>
<protein>
    <recommendedName>
        <fullName evidence="7">3-methyl-2-oxobutanoate hydroxymethyltransferase</fullName>
        <ecNumber evidence="7">2.1.2.11</ecNumber>
    </recommendedName>
    <alternativeName>
        <fullName evidence="7">Ketopantoate hydroxymethyltransferase</fullName>
        <shortName evidence="7">KPHMT</shortName>
    </alternativeName>
</protein>
<dbReference type="PANTHER" id="PTHR20881">
    <property type="entry name" value="3-METHYL-2-OXOBUTANOATE HYDROXYMETHYLTRANSFERASE"/>
    <property type="match status" value="1"/>
</dbReference>
<dbReference type="UniPathway" id="UPA00028">
    <property type="reaction ID" value="UER00003"/>
</dbReference>
<dbReference type="NCBIfam" id="TIGR00222">
    <property type="entry name" value="panB"/>
    <property type="match status" value="1"/>
</dbReference>
<name>A0A235BQ07_UNCW3</name>
<feature type="binding site" evidence="7 9">
    <location>
        <begin position="45"/>
        <end position="46"/>
    </location>
    <ligand>
        <name>3-methyl-2-oxobutanoate</name>
        <dbReference type="ChEBI" id="CHEBI:11851"/>
    </ligand>
</feature>
<dbReference type="InterPro" id="IPR015813">
    <property type="entry name" value="Pyrv/PenolPyrv_kinase-like_dom"/>
</dbReference>
<dbReference type="EC" id="2.1.2.11" evidence="7"/>
<feature type="binding site" evidence="7 10">
    <location>
        <position position="45"/>
    </location>
    <ligand>
        <name>Mg(2+)</name>
        <dbReference type="ChEBI" id="CHEBI:18420"/>
    </ligand>
</feature>
<dbReference type="PIRSF" id="PIRSF000388">
    <property type="entry name" value="Pantoate_hydroxy_MeTrfase"/>
    <property type="match status" value="1"/>
</dbReference>
<keyword evidence="11" id="KW-0489">Methyltransferase</keyword>
<evidence type="ECO:0000256" key="7">
    <source>
        <dbReference type="HAMAP-Rule" id="MF_00156"/>
    </source>
</evidence>
<dbReference type="GO" id="GO:0000287">
    <property type="term" value="F:magnesium ion binding"/>
    <property type="evidence" value="ECO:0007669"/>
    <property type="project" value="TreeGrafter"/>
</dbReference>
<feature type="binding site" evidence="7 9">
    <location>
        <position position="113"/>
    </location>
    <ligand>
        <name>3-methyl-2-oxobutanoate</name>
        <dbReference type="ChEBI" id="CHEBI:11851"/>
    </ligand>
</feature>
<keyword evidence="5 7" id="KW-0808">Transferase</keyword>
<dbReference type="GO" id="GO:0032259">
    <property type="term" value="P:methylation"/>
    <property type="evidence" value="ECO:0007669"/>
    <property type="project" value="UniProtKB-KW"/>
</dbReference>
<dbReference type="GO" id="GO:0003864">
    <property type="term" value="F:3-methyl-2-oxobutanoate hydroxymethyltransferase activity"/>
    <property type="evidence" value="ECO:0007669"/>
    <property type="project" value="UniProtKB-UniRule"/>
</dbReference>
<organism evidence="11 12">
    <name type="scientific">candidate division WOR-3 bacterium JGI_Cruoil_03_44_89</name>
    <dbReference type="NCBI Taxonomy" id="1973748"/>
    <lineage>
        <taxon>Bacteria</taxon>
        <taxon>Bacteria division WOR-3</taxon>
    </lineage>
</organism>
<reference evidence="11 12" key="1">
    <citation type="submission" date="2017-07" db="EMBL/GenBank/DDBJ databases">
        <title>Recovery of genomes from metagenomes via a dereplication, aggregation, and scoring strategy.</title>
        <authorList>
            <person name="Sieber C.M."/>
            <person name="Probst A.J."/>
            <person name="Sharrar A."/>
            <person name="Thomas B.C."/>
            <person name="Hess M."/>
            <person name="Tringe S.G."/>
            <person name="Banfield J.F."/>
        </authorList>
    </citation>
    <scope>NUCLEOTIDE SEQUENCE [LARGE SCALE GENOMIC DNA]</scope>
    <source>
        <strain evidence="11">JGI_Cruoil_03_44_89</strain>
    </source>
</reference>
<evidence type="ECO:0000256" key="9">
    <source>
        <dbReference type="PIRSR" id="PIRSR000388-2"/>
    </source>
</evidence>
<comment type="subcellular location">
    <subcellularLocation>
        <location evidence="7">Cytoplasm</location>
    </subcellularLocation>
</comment>
<accession>A0A235BQ07</accession>
<dbReference type="EMBL" id="NOZQ01000195">
    <property type="protein sequence ID" value="OYD14266.1"/>
    <property type="molecule type" value="Genomic_DNA"/>
</dbReference>
<evidence type="ECO:0000256" key="1">
    <source>
        <dbReference type="ARBA" id="ARBA00005033"/>
    </source>
</evidence>
<evidence type="ECO:0000256" key="4">
    <source>
        <dbReference type="ARBA" id="ARBA00022655"/>
    </source>
</evidence>
<comment type="caution">
    <text evidence="11">The sequence shown here is derived from an EMBL/GenBank/DDBJ whole genome shotgun (WGS) entry which is preliminary data.</text>
</comment>
<dbReference type="GO" id="GO:0008168">
    <property type="term" value="F:methyltransferase activity"/>
    <property type="evidence" value="ECO:0007669"/>
    <property type="project" value="UniProtKB-KW"/>
</dbReference>
<comment type="function">
    <text evidence="6 7">Catalyzes the reversible reaction in which hydroxymethyl group from 5,10-methylenetetrahydrofolate is transferred onto alpha-ketoisovalerate to form ketopantoate.</text>
</comment>
<keyword evidence="7 10" id="KW-0460">Magnesium</keyword>
<dbReference type="InterPro" id="IPR040442">
    <property type="entry name" value="Pyrv_kinase-like_dom_sf"/>
</dbReference>
<evidence type="ECO:0000256" key="10">
    <source>
        <dbReference type="PIRSR" id="PIRSR000388-3"/>
    </source>
</evidence>
<proteinExistence type="inferred from homology"/>
<evidence type="ECO:0000256" key="5">
    <source>
        <dbReference type="ARBA" id="ARBA00022679"/>
    </source>
</evidence>
<keyword evidence="7 10" id="KW-0479">Metal-binding</keyword>
<gene>
    <name evidence="7 11" type="primary">panB</name>
    <name evidence="11" type="ORF">CH333_08475</name>
</gene>
<dbReference type="InterPro" id="IPR003700">
    <property type="entry name" value="Pantoate_hydroxy_MeTrfase"/>
</dbReference>
<keyword evidence="7" id="KW-0963">Cytoplasm</keyword>
<evidence type="ECO:0000256" key="8">
    <source>
        <dbReference type="PIRSR" id="PIRSR000388-1"/>
    </source>
</evidence>
<dbReference type="Proteomes" id="UP000215215">
    <property type="component" value="Unassembled WGS sequence"/>
</dbReference>
<comment type="subunit">
    <text evidence="3 7">Homodecamer; pentamer of dimers.</text>
</comment>
<comment type="pathway">
    <text evidence="1 7">Cofactor biosynthesis; (R)-pantothenate biosynthesis; (R)-pantoate from 3-methyl-2-oxobutanoate: step 1/2.</text>
</comment>
<dbReference type="PANTHER" id="PTHR20881:SF0">
    <property type="entry name" value="3-METHYL-2-OXOBUTANOATE HYDROXYMETHYLTRANSFERASE"/>
    <property type="match status" value="1"/>
</dbReference>
<feature type="binding site" evidence="7 9">
    <location>
        <position position="84"/>
    </location>
    <ligand>
        <name>3-methyl-2-oxobutanoate</name>
        <dbReference type="ChEBI" id="CHEBI:11851"/>
    </ligand>
</feature>
<feature type="active site" description="Proton acceptor" evidence="7 8">
    <location>
        <position position="182"/>
    </location>
</feature>
<comment type="catalytic activity">
    <reaction evidence="7">
        <text>(6R)-5,10-methylene-5,6,7,8-tetrahydrofolate + 3-methyl-2-oxobutanoate + H2O = 2-dehydropantoate + (6S)-5,6,7,8-tetrahydrofolate</text>
        <dbReference type="Rhea" id="RHEA:11824"/>
        <dbReference type="ChEBI" id="CHEBI:11561"/>
        <dbReference type="ChEBI" id="CHEBI:11851"/>
        <dbReference type="ChEBI" id="CHEBI:15377"/>
        <dbReference type="ChEBI" id="CHEBI:15636"/>
        <dbReference type="ChEBI" id="CHEBI:57453"/>
        <dbReference type="EC" id="2.1.2.11"/>
    </reaction>
</comment>
<comment type="similarity">
    <text evidence="2 7">Belongs to the PanB family.</text>
</comment>
<evidence type="ECO:0000256" key="6">
    <source>
        <dbReference type="ARBA" id="ARBA00056497"/>
    </source>
</evidence>
<dbReference type="Pfam" id="PF02548">
    <property type="entry name" value="Pantoate_transf"/>
    <property type="match status" value="1"/>
</dbReference>
<evidence type="ECO:0000256" key="2">
    <source>
        <dbReference type="ARBA" id="ARBA00008676"/>
    </source>
</evidence>
<dbReference type="HAMAP" id="MF_00156">
    <property type="entry name" value="PanB"/>
    <property type="match status" value="1"/>
</dbReference>
<dbReference type="SUPFAM" id="SSF51621">
    <property type="entry name" value="Phosphoenolpyruvate/pyruvate domain"/>
    <property type="match status" value="1"/>
</dbReference>